<dbReference type="OrthoDB" id="5638854at2"/>
<dbReference type="Proteomes" id="UP000054985">
    <property type="component" value="Unassembled WGS sequence"/>
</dbReference>
<dbReference type="STRING" id="39962.Lmor_0517"/>
<feature type="region of interest" description="Disordered" evidence="1">
    <location>
        <begin position="1"/>
        <end position="56"/>
    </location>
</feature>
<feature type="compositionally biased region" description="Polar residues" evidence="1">
    <location>
        <begin position="204"/>
        <end position="223"/>
    </location>
</feature>
<evidence type="ECO:0000313" key="3">
    <source>
        <dbReference type="EMBL" id="STX61701.1"/>
    </source>
</evidence>
<dbReference type="Proteomes" id="UP000254040">
    <property type="component" value="Unassembled WGS sequence"/>
</dbReference>
<evidence type="ECO:0000313" key="5">
    <source>
        <dbReference type="Proteomes" id="UP000254040"/>
    </source>
</evidence>
<feature type="compositionally biased region" description="Acidic residues" evidence="1">
    <location>
        <begin position="47"/>
        <end position="56"/>
    </location>
</feature>
<keyword evidence="4" id="KW-1185">Reference proteome</keyword>
<reference evidence="3 5" key="2">
    <citation type="submission" date="2018-06" db="EMBL/GenBank/DDBJ databases">
        <authorList>
            <consortium name="Pathogen Informatics"/>
            <person name="Doyle S."/>
        </authorList>
    </citation>
    <scope>NUCLEOTIDE SEQUENCE [LARGE SCALE GENOMIC DNA]</scope>
    <source>
        <strain evidence="3 5">NCTC12239</strain>
    </source>
</reference>
<organism evidence="3 5">
    <name type="scientific">Legionella moravica</name>
    <dbReference type="NCBI Taxonomy" id="39962"/>
    <lineage>
        <taxon>Bacteria</taxon>
        <taxon>Pseudomonadati</taxon>
        <taxon>Pseudomonadota</taxon>
        <taxon>Gammaproteobacteria</taxon>
        <taxon>Legionellales</taxon>
        <taxon>Legionellaceae</taxon>
        <taxon>Legionella</taxon>
    </lineage>
</organism>
<evidence type="ECO:0000313" key="2">
    <source>
        <dbReference type="EMBL" id="KTD37654.1"/>
    </source>
</evidence>
<dbReference type="RefSeq" id="WP_028384152.1">
    <property type="nucleotide sequence ID" value="NZ_CAAAJG010000034.1"/>
</dbReference>
<feature type="compositionally biased region" description="Basic and acidic residues" evidence="1">
    <location>
        <begin position="7"/>
        <end position="18"/>
    </location>
</feature>
<evidence type="ECO:0000313" key="4">
    <source>
        <dbReference type="Proteomes" id="UP000054985"/>
    </source>
</evidence>
<evidence type="ECO:0000256" key="1">
    <source>
        <dbReference type="SAM" id="MobiDB-lite"/>
    </source>
</evidence>
<sequence>MSPKNSNTDKNEDPRKQAIESNPCGICRSAGIPNCKGHKGGAGGGETSDEESEELIDEHLSSPMTAFKPSVNFIKSEVWRQPDSWESVFEFKNPDALITIKLDFEQGILCLSSKERLPKDQQKAVDELFNAIKNEFNQFKKELANQGISVENMQLNHQGNNLTLNINKPKLFDAFIQRLMDKNLLIAQAPTLQNDKQEKFSATPEKSMNTTLDAKQDYNSTAPTPFDMTPKPKY</sequence>
<reference evidence="2 4" key="1">
    <citation type="submission" date="2015-11" db="EMBL/GenBank/DDBJ databases">
        <title>Genomic analysis of 38 Legionella species identifies large and diverse effector repertoires.</title>
        <authorList>
            <person name="Burstein D."/>
            <person name="Amaro F."/>
            <person name="Zusman T."/>
            <person name="Lifshitz Z."/>
            <person name="Cohen O."/>
            <person name="Gilbert J.A."/>
            <person name="Pupko T."/>
            <person name="Shuman H.A."/>
            <person name="Segal G."/>
        </authorList>
    </citation>
    <scope>NUCLEOTIDE SEQUENCE [LARGE SCALE GENOMIC DNA]</scope>
    <source>
        <strain evidence="2 4">ATCC 43877</strain>
    </source>
</reference>
<dbReference type="AlphaFoldDB" id="A0A378K1I4"/>
<protein>
    <submittedName>
        <fullName evidence="3">Uncharacterized protein</fullName>
    </submittedName>
</protein>
<dbReference type="EMBL" id="UGOG01000001">
    <property type="protein sequence ID" value="STX61701.1"/>
    <property type="molecule type" value="Genomic_DNA"/>
</dbReference>
<proteinExistence type="predicted"/>
<feature type="region of interest" description="Disordered" evidence="1">
    <location>
        <begin position="196"/>
        <end position="234"/>
    </location>
</feature>
<gene>
    <name evidence="2" type="ORF">Lmor_0517</name>
    <name evidence="3" type="ORF">NCTC12239_00618</name>
</gene>
<name>A0A378K1I4_9GAMM</name>
<dbReference type="EMBL" id="LNYN01000012">
    <property type="protein sequence ID" value="KTD37654.1"/>
    <property type="molecule type" value="Genomic_DNA"/>
</dbReference>
<accession>A0A378K1I4</accession>